<comment type="caution">
    <text evidence="1">The sequence shown here is derived from an EMBL/GenBank/DDBJ whole genome shotgun (WGS) entry which is preliminary data.</text>
</comment>
<dbReference type="AlphaFoldDB" id="A0A3M7P4U9"/>
<dbReference type="EMBL" id="REGN01013283">
    <property type="protein sequence ID" value="RMZ94121.1"/>
    <property type="molecule type" value="Genomic_DNA"/>
</dbReference>
<organism evidence="1 2">
    <name type="scientific">Brachionus plicatilis</name>
    <name type="common">Marine rotifer</name>
    <name type="synonym">Brachionus muelleri</name>
    <dbReference type="NCBI Taxonomy" id="10195"/>
    <lineage>
        <taxon>Eukaryota</taxon>
        <taxon>Metazoa</taxon>
        <taxon>Spiralia</taxon>
        <taxon>Gnathifera</taxon>
        <taxon>Rotifera</taxon>
        <taxon>Eurotatoria</taxon>
        <taxon>Monogononta</taxon>
        <taxon>Pseudotrocha</taxon>
        <taxon>Ploima</taxon>
        <taxon>Brachionidae</taxon>
        <taxon>Brachionus</taxon>
    </lineage>
</organism>
<sequence>MESSVFGHVANDSSPIFGNESEFSLNLSKVSEINCTSLSFDMPIIDRSESQFWRNDERLGKILITIETMTIIYALNLSLNQ</sequence>
<evidence type="ECO:0000313" key="2">
    <source>
        <dbReference type="Proteomes" id="UP000276133"/>
    </source>
</evidence>
<keyword evidence="2" id="KW-1185">Reference proteome</keyword>
<reference evidence="1 2" key="1">
    <citation type="journal article" date="2018" name="Sci. Rep.">
        <title>Genomic signatures of local adaptation to the degree of environmental predictability in rotifers.</title>
        <authorList>
            <person name="Franch-Gras L."/>
            <person name="Hahn C."/>
            <person name="Garcia-Roger E.M."/>
            <person name="Carmona M.J."/>
            <person name="Serra M."/>
            <person name="Gomez A."/>
        </authorList>
    </citation>
    <scope>NUCLEOTIDE SEQUENCE [LARGE SCALE GENOMIC DNA]</scope>
    <source>
        <strain evidence="1">HYR1</strain>
    </source>
</reference>
<accession>A0A3M7P4U9</accession>
<proteinExistence type="predicted"/>
<name>A0A3M7P4U9_BRAPC</name>
<protein>
    <submittedName>
        <fullName evidence="1">Uncharacterized protein</fullName>
    </submittedName>
</protein>
<gene>
    <name evidence="1" type="ORF">BpHYR1_002933</name>
</gene>
<dbReference type="Proteomes" id="UP000276133">
    <property type="component" value="Unassembled WGS sequence"/>
</dbReference>
<evidence type="ECO:0000313" key="1">
    <source>
        <dbReference type="EMBL" id="RMZ94121.1"/>
    </source>
</evidence>